<dbReference type="AlphaFoldDB" id="A0A3N4I6A7"/>
<accession>A0A3N4I6A7</accession>
<organism evidence="2 3">
    <name type="scientific">Ascobolus immersus RN42</name>
    <dbReference type="NCBI Taxonomy" id="1160509"/>
    <lineage>
        <taxon>Eukaryota</taxon>
        <taxon>Fungi</taxon>
        <taxon>Dikarya</taxon>
        <taxon>Ascomycota</taxon>
        <taxon>Pezizomycotina</taxon>
        <taxon>Pezizomycetes</taxon>
        <taxon>Pezizales</taxon>
        <taxon>Ascobolaceae</taxon>
        <taxon>Ascobolus</taxon>
    </lineage>
</organism>
<protein>
    <submittedName>
        <fullName evidence="2">Uncharacterized protein</fullName>
    </submittedName>
</protein>
<keyword evidence="3" id="KW-1185">Reference proteome</keyword>
<evidence type="ECO:0000313" key="3">
    <source>
        <dbReference type="Proteomes" id="UP000275078"/>
    </source>
</evidence>
<dbReference type="EMBL" id="ML119696">
    <property type="protein sequence ID" value="RPA79640.1"/>
    <property type="molecule type" value="Genomic_DNA"/>
</dbReference>
<evidence type="ECO:0000313" key="2">
    <source>
        <dbReference type="EMBL" id="RPA79640.1"/>
    </source>
</evidence>
<dbReference type="Proteomes" id="UP000275078">
    <property type="component" value="Unassembled WGS sequence"/>
</dbReference>
<reference evidence="2 3" key="1">
    <citation type="journal article" date="2018" name="Nat. Ecol. Evol.">
        <title>Pezizomycetes genomes reveal the molecular basis of ectomycorrhizal truffle lifestyle.</title>
        <authorList>
            <person name="Murat C."/>
            <person name="Payen T."/>
            <person name="Noel B."/>
            <person name="Kuo A."/>
            <person name="Morin E."/>
            <person name="Chen J."/>
            <person name="Kohler A."/>
            <person name="Krizsan K."/>
            <person name="Balestrini R."/>
            <person name="Da Silva C."/>
            <person name="Montanini B."/>
            <person name="Hainaut M."/>
            <person name="Levati E."/>
            <person name="Barry K.W."/>
            <person name="Belfiori B."/>
            <person name="Cichocki N."/>
            <person name="Clum A."/>
            <person name="Dockter R.B."/>
            <person name="Fauchery L."/>
            <person name="Guy J."/>
            <person name="Iotti M."/>
            <person name="Le Tacon F."/>
            <person name="Lindquist E.A."/>
            <person name="Lipzen A."/>
            <person name="Malagnac F."/>
            <person name="Mello A."/>
            <person name="Molinier V."/>
            <person name="Miyauchi S."/>
            <person name="Poulain J."/>
            <person name="Riccioni C."/>
            <person name="Rubini A."/>
            <person name="Sitrit Y."/>
            <person name="Splivallo R."/>
            <person name="Traeger S."/>
            <person name="Wang M."/>
            <person name="Zifcakova L."/>
            <person name="Wipf D."/>
            <person name="Zambonelli A."/>
            <person name="Paolocci F."/>
            <person name="Nowrousian M."/>
            <person name="Ottonello S."/>
            <person name="Baldrian P."/>
            <person name="Spatafora J.W."/>
            <person name="Henrissat B."/>
            <person name="Nagy L.G."/>
            <person name="Aury J.M."/>
            <person name="Wincker P."/>
            <person name="Grigoriev I.V."/>
            <person name="Bonfante P."/>
            <person name="Martin F.M."/>
        </authorList>
    </citation>
    <scope>NUCLEOTIDE SEQUENCE [LARGE SCALE GENOMIC DNA]</scope>
    <source>
        <strain evidence="2 3">RN42</strain>
    </source>
</reference>
<sequence length="173" mass="19714">MDVDVFTFHACHMRLVVSFLTGGETSTTHMYGYESREVRSRSHEMRHGQHRKCVLFTLVALDGSWDWWFVCQCPCNLSGGTHHGMPSHHSTSMFLSALRDWENCRLACQVSERKADSAPHQFLHPGFFESDVDRPLMLLEGSEREGESEETRGCSEDLTESGCSRPCDTRSRP</sequence>
<proteinExistence type="predicted"/>
<evidence type="ECO:0000256" key="1">
    <source>
        <dbReference type="SAM" id="MobiDB-lite"/>
    </source>
</evidence>
<feature type="compositionally biased region" description="Basic and acidic residues" evidence="1">
    <location>
        <begin position="141"/>
        <end position="155"/>
    </location>
</feature>
<gene>
    <name evidence="2" type="ORF">BJ508DRAFT_138669</name>
</gene>
<feature type="region of interest" description="Disordered" evidence="1">
    <location>
        <begin position="138"/>
        <end position="173"/>
    </location>
</feature>
<name>A0A3N4I6A7_ASCIM</name>